<evidence type="ECO:0000256" key="1">
    <source>
        <dbReference type="SAM" id="Coils"/>
    </source>
</evidence>
<dbReference type="AlphaFoldDB" id="A0A7C4FGP8"/>
<reference evidence="2" key="1">
    <citation type="journal article" date="2020" name="mSystems">
        <title>Genome- and Community-Level Interaction Insights into Carbon Utilization and Element Cycling Functions of Hydrothermarchaeota in Hydrothermal Sediment.</title>
        <authorList>
            <person name="Zhou Z."/>
            <person name="Liu Y."/>
            <person name="Xu W."/>
            <person name="Pan J."/>
            <person name="Luo Z.H."/>
            <person name="Li M."/>
        </authorList>
    </citation>
    <scope>NUCLEOTIDE SEQUENCE [LARGE SCALE GENOMIC DNA]</scope>
    <source>
        <strain evidence="2">SpSt-732</strain>
    </source>
</reference>
<accession>A0A7C4FGP8</accession>
<gene>
    <name evidence="2" type="ORF">ENV14_01215</name>
</gene>
<feature type="coiled-coil region" evidence="1">
    <location>
        <begin position="9"/>
        <end position="50"/>
    </location>
</feature>
<protein>
    <submittedName>
        <fullName evidence="2">Uncharacterized protein</fullName>
    </submittedName>
</protein>
<keyword evidence="1" id="KW-0175">Coiled coil</keyword>
<evidence type="ECO:0000313" key="2">
    <source>
        <dbReference type="EMBL" id="HGI87008.1"/>
    </source>
</evidence>
<dbReference type="EMBL" id="DTFF01000012">
    <property type="protein sequence ID" value="HGI87008.1"/>
    <property type="molecule type" value="Genomic_DNA"/>
</dbReference>
<name>A0A7C4FGP8_9CREN</name>
<proteinExistence type="predicted"/>
<organism evidence="2">
    <name type="scientific">Ignisphaera aggregans</name>
    <dbReference type="NCBI Taxonomy" id="334771"/>
    <lineage>
        <taxon>Archaea</taxon>
        <taxon>Thermoproteota</taxon>
        <taxon>Thermoprotei</taxon>
        <taxon>Desulfurococcales</taxon>
        <taxon>Desulfurococcaceae</taxon>
        <taxon>Ignisphaera</taxon>
    </lineage>
</organism>
<comment type="caution">
    <text evidence="2">The sequence shown here is derived from an EMBL/GenBank/DDBJ whole genome shotgun (WGS) entry which is preliminary data.</text>
</comment>
<sequence>MSKKHFDFMEEICLDRDVLEHKIKLLEKELEGLEKQLEELKMRRNYVKGELRKTRKRLEELNRLCAP</sequence>